<evidence type="ECO:0000256" key="11">
    <source>
        <dbReference type="RuleBase" id="RU003440"/>
    </source>
</evidence>
<comment type="subunit">
    <text evidence="10">Homodimer.</text>
</comment>
<dbReference type="GO" id="GO:0005737">
    <property type="term" value="C:cytoplasm"/>
    <property type="evidence" value="ECO:0007669"/>
    <property type="project" value="TreeGrafter"/>
</dbReference>
<comment type="catalytic activity">
    <reaction evidence="9 10 11">
        <text>(S)-dihydroorotate + H2O = N-carbamoyl-L-aspartate + H(+)</text>
        <dbReference type="Rhea" id="RHEA:24296"/>
        <dbReference type="ChEBI" id="CHEBI:15377"/>
        <dbReference type="ChEBI" id="CHEBI:15378"/>
        <dbReference type="ChEBI" id="CHEBI:30864"/>
        <dbReference type="ChEBI" id="CHEBI:32814"/>
        <dbReference type="EC" id="3.5.2.3"/>
    </reaction>
</comment>
<feature type="binding site" evidence="10">
    <location>
        <position position="244"/>
    </location>
    <ligand>
        <name>substrate</name>
    </ligand>
</feature>
<keyword evidence="8 10" id="KW-0665">Pyrimidine biosynthesis</keyword>
<dbReference type="EMBL" id="ADBF01000234">
    <property type="protein sequence ID" value="EFE48825.1"/>
    <property type="molecule type" value="Genomic_DNA"/>
</dbReference>
<evidence type="ECO:0000313" key="13">
    <source>
        <dbReference type="EMBL" id="EFE48825.1"/>
    </source>
</evidence>
<comment type="cofactor">
    <cofactor evidence="10 11">
        <name>Zn(2+)</name>
        <dbReference type="ChEBI" id="CHEBI:29105"/>
    </cofactor>
    <text evidence="10 11">Binds 2 Zn(2+) ions per subunit.</text>
</comment>
<dbReference type="GO" id="GO:0044205">
    <property type="term" value="P:'de novo' UMP biosynthetic process"/>
    <property type="evidence" value="ECO:0007669"/>
    <property type="project" value="UniProtKB-UniRule"/>
</dbReference>
<comment type="caution">
    <text evidence="13">The sequence shown here is derived from an EMBL/GenBank/DDBJ whole genome shotgun (WGS) entry which is preliminary data.</text>
</comment>
<feature type="binding site" evidence="10">
    <location>
        <position position="161"/>
    </location>
    <ligand>
        <name>Zn(2+)</name>
        <dbReference type="ChEBI" id="CHEBI:29105"/>
        <label>2</label>
    </ligand>
</feature>
<organism evidence="13 14">
    <name type="scientific">Neisseria elongata subsp. glycolytica ATCC 29315</name>
    <dbReference type="NCBI Taxonomy" id="546263"/>
    <lineage>
        <taxon>Bacteria</taxon>
        <taxon>Pseudomonadati</taxon>
        <taxon>Pseudomonadota</taxon>
        <taxon>Betaproteobacteria</taxon>
        <taxon>Neisseriales</taxon>
        <taxon>Neisseriaceae</taxon>
        <taxon>Neisseria</taxon>
    </lineage>
</organism>
<dbReference type="SUPFAM" id="SSF51556">
    <property type="entry name" value="Metallo-dependent hydrolases"/>
    <property type="match status" value="1"/>
</dbReference>
<feature type="domain" description="Amidohydrolase-related" evidence="12">
    <location>
        <begin position="37"/>
        <end position="329"/>
    </location>
</feature>
<dbReference type="GO" id="GO:0008270">
    <property type="term" value="F:zinc ion binding"/>
    <property type="evidence" value="ECO:0007669"/>
    <property type="project" value="UniProtKB-UniRule"/>
</dbReference>
<evidence type="ECO:0000256" key="1">
    <source>
        <dbReference type="ARBA" id="ARBA00002368"/>
    </source>
</evidence>
<evidence type="ECO:0000313" key="14">
    <source>
        <dbReference type="Proteomes" id="UP000005536"/>
    </source>
</evidence>
<dbReference type="CDD" id="cd01294">
    <property type="entry name" value="DHOase"/>
    <property type="match status" value="1"/>
</dbReference>
<feature type="binding site" evidence="10">
    <location>
        <begin position="41"/>
        <end position="43"/>
    </location>
    <ligand>
        <name>substrate</name>
    </ligand>
</feature>
<feature type="binding site" description="via carbamate group" evidence="10">
    <location>
        <position position="124"/>
    </location>
    <ligand>
        <name>Zn(2+)</name>
        <dbReference type="ChEBI" id="CHEBI:29105"/>
        <label>2</label>
    </ligand>
</feature>
<dbReference type="InterPro" id="IPR032466">
    <property type="entry name" value="Metal_Hydrolase"/>
</dbReference>
<proteinExistence type="inferred from homology"/>
<dbReference type="AlphaFoldDB" id="D4DTL0"/>
<accession>D4DTL0</accession>
<dbReference type="InterPro" id="IPR006680">
    <property type="entry name" value="Amidohydro-rel"/>
</dbReference>
<comment type="pathway">
    <text evidence="2 10 11">Pyrimidine metabolism; UMP biosynthesis via de novo pathway; (S)-dihydroorotate from bicarbonate: step 3/3.</text>
</comment>
<sequence>MEKKGRLKTCGPFKPQTIEQPTKRTAMQTLTITQPDDMHLHLRDGDALRAVLPFTARQMGRAVIMPNLKPPVVSVADALAYKQRIITALPEGSTFEPLMTLYLTDKATPELVREAKAAGIVAFKLYPAGATTNSDSGVTDLFKLLPVLHEIAAQDMRFLVHGEVTDSDIDIFDREAAFIERVMKPVLAQVPNLKVVFEHITTAEAARLVLEAGDNVAATVTPQHLLLNRNDLLVGGVHPHHYCLPVLKRESHRQALVAAVTGEKAHKFFLGTDSAPHAQSAKENACGCAGMFSAATAVELYAEIFEQAGALDKLEAFASQNGARFYGLPFNTRKITLVKQPQRIPNSIPYGEGKLIPMRAGGNTEWSVQY</sequence>
<dbReference type="STRING" id="546263.NELON_09840"/>
<dbReference type="GO" id="GO:0006207">
    <property type="term" value="P:'de novo' pyrimidine nucleobase biosynthetic process"/>
    <property type="evidence" value="ECO:0007669"/>
    <property type="project" value="TreeGrafter"/>
</dbReference>
<feature type="binding site" evidence="10">
    <location>
        <position position="67"/>
    </location>
    <ligand>
        <name>substrate</name>
    </ligand>
</feature>
<dbReference type="GO" id="GO:0004151">
    <property type="term" value="F:dihydroorotase activity"/>
    <property type="evidence" value="ECO:0007669"/>
    <property type="project" value="UniProtKB-UniRule"/>
</dbReference>
<feature type="binding site" evidence="10">
    <location>
        <position position="199"/>
    </location>
    <ligand>
        <name>Zn(2+)</name>
        <dbReference type="ChEBI" id="CHEBI:29105"/>
        <label>2</label>
    </ligand>
</feature>
<dbReference type="Proteomes" id="UP000005536">
    <property type="component" value="Unassembled WGS sequence"/>
</dbReference>
<evidence type="ECO:0000256" key="2">
    <source>
        <dbReference type="ARBA" id="ARBA00004880"/>
    </source>
</evidence>
<dbReference type="EC" id="3.5.2.3" evidence="4 10"/>
<keyword evidence="7 10" id="KW-0862">Zinc</keyword>
<feature type="binding site" description="via carbamate group" evidence="10">
    <location>
        <position position="124"/>
    </location>
    <ligand>
        <name>Zn(2+)</name>
        <dbReference type="ChEBI" id="CHEBI:29105"/>
        <label>1</label>
    </ligand>
</feature>
<feature type="binding site" evidence="10">
    <location>
        <position position="41"/>
    </location>
    <ligand>
        <name>Zn(2+)</name>
        <dbReference type="ChEBI" id="CHEBI:29105"/>
        <label>1</label>
    </ligand>
</feature>
<evidence type="ECO:0000256" key="6">
    <source>
        <dbReference type="ARBA" id="ARBA00022801"/>
    </source>
</evidence>
<evidence type="ECO:0000256" key="8">
    <source>
        <dbReference type="ARBA" id="ARBA00022975"/>
    </source>
</evidence>
<gene>
    <name evidence="10 13" type="primary">pyrC</name>
    <name evidence="13" type="ORF">NEIELOOT_02416</name>
</gene>
<dbReference type="PIRSF" id="PIRSF001237">
    <property type="entry name" value="DHOdimr"/>
    <property type="match status" value="1"/>
</dbReference>
<dbReference type="FunFam" id="3.20.20.140:FF:000006">
    <property type="entry name" value="Dihydroorotase"/>
    <property type="match status" value="1"/>
</dbReference>
<dbReference type="InterPro" id="IPR004721">
    <property type="entry name" value="DHOdimr"/>
</dbReference>
<feature type="binding site" evidence="10">
    <location>
        <position position="289"/>
    </location>
    <ligand>
        <name>substrate</name>
    </ligand>
</feature>
<protein>
    <recommendedName>
        <fullName evidence="4 10">Dihydroorotase</fullName>
        <shortName evidence="10">DHOase</shortName>
        <ecNumber evidence="4 10">3.5.2.3</ecNumber>
    </recommendedName>
</protein>
<feature type="active site" evidence="10">
    <location>
        <position position="273"/>
    </location>
</feature>
<feature type="binding site" evidence="10">
    <location>
        <position position="39"/>
    </location>
    <ligand>
        <name>Zn(2+)</name>
        <dbReference type="ChEBI" id="CHEBI:29105"/>
        <label>1</label>
    </ligand>
</feature>
<dbReference type="NCBIfam" id="TIGR00856">
    <property type="entry name" value="pyrC_dimer"/>
    <property type="match status" value="1"/>
</dbReference>
<dbReference type="Gene3D" id="3.20.20.140">
    <property type="entry name" value="Metal-dependent hydrolases"/>
    <property type="match status" value="1"/>
</dbReference>
<dbReference type="PROSITE" id="PS00482">
    <property type="entry name" value="DIHYDROOROTASE_1"/>
    <property type="match status" value="1"/>
</dbReference>
<feature type="binding site" evidence="10">
    <location>
        <position position="277"/>
    </location>
    <ligand>
        <name>substrate</name>
    </ligand>
</feature>
<keyword evidence="5 10" id="KW-0479">Metal-binding</keyword>
<dbReference type="InterPro" id="IPR002195">
    <property type="entry name" value="Dihydroorotase_CS"/>
</dbReference>
<evidence type="ECO:0000256" key="10">
    <source>
        <dbReference type="HAMAP-Rule" id="MF_00219"/>
    </source>
</evidence>
<comment type="similarity">
    <text evidence="3 10 11">Belongs to the metallo-dependent hydrolases superfamily. DHOase family. Class II DHOase subfamily.</text>
</comment>
<name>D4DTL0_NEIEG</name>
<evidence type="ECO:0000256" key="3">
    <source>
        <dbReference type="ARBA" id="ARBA00005631"/>
    </source>
</evidence>
<evidence type="ECO:0000259" key="12">
    <source>
        <dbReference type="Pfam" id="PF01979"/>
    </source>
</evidence>
<evidence type="ECO:0000256" key="9">
    <source>
        <dbReference type="ARBA" id="ARBA00048492"/>
    </source>
</evidence>
<dbReference type="HAMAP" id="MF_00219">
    <property type="entry name" value="PyrC_classII"/>
    <property type="match status" value="1"/>
</dbReference>
<feature type="binding site" evidence="10">
    <location>
        <position position="273"/>
    </location>
    <ligand>
        <name>Zn(2+)</name>
        <dbReference type="ChEBI" id="CHEBI:29105"/>
        <label>1</label>
    </ligand>
</feature>
<dbReference type="UniPathway" id="UPA00070">
    <property type="reaction ID" value="UER00117"/>
</dbReference>
<comment type="function">
    <text evidence="1 10">Catalyzes the reversible cyclization of carbamoyl aspartate to dihydroorotate.</text>
</comment>
<dbReference type="PANTHER" id="PTHR43137:SF1">
    <property type="entry name" value="DIHYDROOROTASE"/>
    <property type="match status" value="1"/>
</dbReference>
<keyword evidence="6 10" id="KW-0378">Hydrolase</keyword>
<dbReference type="Pfam" id="PF01979">
    <property type="entry name" value="Amidohydro_1"/>
    <property type="match status" value="1"/>
</dbReference>
<reference evidence="13 14" key="1">
    <citation type="submission" date="2010-02" db="EMBL/GenBank/DDBJ databases">
        <authorList>
            <person name="Weinstock G."/>
            <person name="Sodergren E."/>
            <person name="Clifton S."/>
            <person name="Fulton L."/>
            <person name="Fulton B."/>
            <person name="Courtney L."/>
            <person name="Fronick C."/>
            <person name="Harrison M."/>
            <person name="Strong C."/>
            <person name="Farmer C."/>
            <person name="Delahaunty K."/>
            <person name="Markovic C."/>
            <person name="Hall O."/>
            <person name="Minx P."/>
            <person name="Tomlinson C."/>
            <person name="Mitreva M."/>
            <person name="Nelson J."/>
            <person name="Hou S."/>
            <person name="Wollam A."/>
            <person name="Pepin K.H."/>
            <person name="Johnson M."/>
            <person name="Bhonagiri V."/>
            <person name="Zhang X."/>
            <person name="Suruliraj S."/>
            <person name="Warren W."/>
            <person name="Chinwalla A."/>
            <person name="Mardis E.R."/>
            <person name="Wilson R.K."/>
        </authorList>
    </citation>
    <scope>NUCLEOTIDE SEQUENCE [LARGE SCALE GENOMIC DNA]</scope>
    <source>
        <strain evidence="13 14">ATCC 29315</strain>
    </source>
</reference>
<evidence type="ECO:0000256" key="4">
    <source>
        <dbReference type="ARBA" id="ARBA00012860"/>
    </source>
</evidence>
<feature type="binding site" evidence="10">
    <location>
        <position position="161"/>
    </location>
    <ligand>
        <name>substrate</name>
    </ligand>
</feature>
<dbReference type="PROSITE" id="PS00483">
    <property type="entry name" value="DIHYDROOROTASE_2"/>
    <property type="match status" value="1"/>
</dbReference>
<evidence type="ECO:0000256" key="5">
    <source>
        <dbReference type="ARBA" id="ARBA00022723"/>
    </source>
</evidence>
<feature type="modified residue" description="N6-carboxylysine" evidence="10">
    <location>
        <position position="124"/>
    </location>
</feature>
<evidence type="ECO:0000256" key="7">
    <source>
        <dbReference type="ARBA" id="ARBA00022833"/>
    </source>
</evidence>
<dbReference type="PANTHER" id="PTHR43137">
    <property type="entry name" value="DIHYDROOROTASE"/>
    <property type="match status" value="1"/>
</dbReference>